<dbReference type="GO" id="GO:0008180">
    <property type="term" value="C:COP9 signalosome"/>
    <property type="evidence" value="ECO:0007669"/>
    <property type="project" value="UniProtKB-KW"/>
</dbReference>
<dbReference type="Pfam" id="PF10075">
    <property type="entry name" value="CSN8_PSD8_EIF3K"/>
    <property type="match status" value="1"/>
</dbReference>
<keyword evidence="5" id="KW-0963">Cytoplasm</keyword>
<dbReference type="VEuPathDB" id="AmoebaDB:NfTy_034280"/>
<dbReference type="OrthoDB" id="5351233at2759"/>
<feature type="domain" description="PCI" evidence="8">
    <location>
        <begin position="11"/>
        <end position="183"/>
    </location>
</feature>
<dbReference type="InterPro" id="IPR000717">
    <property type="entry name" value="PCI_dom"/>
</dbReference>
<dbReference type="GO" id="GO:0010387">
    <property type="term" value="P:COP9 signalosome assembly"/>
    <property type="evidence" value="ECO:0007669"/>
    <property type="project" value="InterPro"/>
</dbReference>
<evidence type="ECO:0000256" key="6">
    <source>
        <dbReference type="ARBA" id="ARBA00022790"/>
    </source>
</evidence>
<dbReference type="EMBL" id="VFQX01000028">
    <property type="protein sequence ID" value="KAF0979015.1"/>
    <property type="molecule type" value="Genomic_DNA"/>
</dbReference>
<dbReference type="RefSeq" id="XP_044563728.1">
    <property type="nucleotide sequence ID" value="XM_044705241.1"/>
</dbReference>
<sequence length="200" mass="23154">MADKRLAEIISTGQYATLLYECETYEVEHLSVQKQSPSSFYYACFLLGYMINNDLNNCRFLWKRMPSDVKKNDDVKGIWEVAKHLWNRNYEGVYQSVAALNPSSAHLKELIQYFVRQLRQRTLQLISNAYANINTNDLMKCLGVPDVNALNDLVTPLNWKFDSTNNLYIPEVVVVKPPEMPTRLEAIKGHTQRSVFLELE</sequence>
<evidence type="ECO:0000256" key="4">
    <source>
        <dbReference type="ARBA" id="ARBA00014875"/>
    </source>
</evidence>
<dbReference type="InterPro" id="IPR033464">
    <property type="entry name" value="CSN8_PSD8_EIF3K"/>
</dbReference>
<evidence type="ECO:0000256" key="3">
    <source>
        <dbReference type="ARBA" id="ARBA00008252"/>
    </source>
</evidence>
<evidence type="ECO:0000259" key="8">
    <source>
        <dbReference type="PROSITE" id="PS50250"/>
    </source>
</evidence>
<proteinExistence type="inferred from homology"/>
<keyword evidence="10" id="KW-1185">Reference proteome</keyword>
<dbReference type="InterPro" id="IPR033205">
    <property type="entry name" value="COP9_CSN8"/>
</dbReference>
<evidence type="ECO:0000256" key="5">
    <source>
        <dbReference type="ARBA" id="ARBA00022490"/>
    </source>
</evidence>
<dbReference type="Proteomes" id="UP000444721">
    <property type="component" value="Unassembled WGS sequence"/>
</dbReference>
<dbReference type="PANTHER" id="PTHR13339:SF0">
    <property type="entry name" value="COP9 SIGNALOSOME COMPLEX SUBUNIT 8"/>
    <property type="match status" value="1"/>
</dbReference>
<dbReference type="VEuPathDB" id="AmoebaDB:NF0057690"/>
<gene>
    <name evidence="9" type="ORF">FDP41_002085</name>
</gene>
<reference evidence="9 10" key="1">
    <citation type="journal article" date="2019" name="Sci. Rep.">
        <title>Nanopore sequencing improves the draft genome of the human pathogenic amoeba Naegleria fowleri.</title>
        <authorList>
            <person name="Liechti N."/>
            <person name="Schurch N."/>
            <person name="Bruggmann R."/>
            <person name="Wittwer M."/>
        </authorList>
    </citation>
    <scope>NUCLEOTIDE SEQUENCE [LARGE SCALE GENOMIC DNA]</scope>
    <source>
        <strain evidence="9 10">ATCC 30894</strain>
    </source>
</reference>
<name>A0A6A5C0H1_NAEFO</name>
<evidence type="ECO:0000256" key="1">
    <source>
        <dbReference type="ARBA" id="ARBA00004123"/>
    </source>
</evidence>
<keyword evidence="7" id="KW-0539">Nucleus</keyword>
<dbReference type="Gene3D" id="1.25.40.990">
    <property type="match status" value="1"/>
</dbReference>
<organism evidence="9 10">
    <name type="scientific">Naegleria fowleri</name>
    <name type="common">Brain eating amoeba</name>
    <dbReference type="NCBI Taxonomy" id="5763"/>
    <lineage>
        <taxon>Eukaryota</taxon>
        <taxon>Discoba</taxon>
        <taxon>Heterolobosea</taxon>
        <taxon>Tetramitia</taxon>
        <taxon>Eutetramitia</taxon>
        <taxon>Vahlkampfiidae</taxon>
        <taxon>Naegleria</taxon>
    </lineage>
</organism>
<comment type="similarity">
    <text evidence="3">Belongs to the CSN8 family.</text>
</comment>
<dbReference type="VEuPathDB" id="AmoebaDB:FDP41_002085"/>
<evidence type="ECO:0000313" key="9">
    <source>
        <dbReference type="EMBL" id="KAF0979015.1"/>
    </source>
</evidence>
<evidence type="ECO:0000313" key="10">
    <source>
        <dbReference type="Proteomes" id="UP000444721"/>
    </source>
</evidence>
<evidence type="ECO:0000256" key="2">
    <source>
        <dbReference type="ARBA" id="ARBA00004496"/>
    </source>
</evidence>
<comment type="subcellular location">
    <subcellularLocation>
        <location evidence="2">Cytoplasm</location>
    </subcellularLocation>
    <subcellularLocation>
        <location evidence="1">Nucleus</location>
    </subcellularLocation>
</comment>
<evidence type="ECO:0000256" key="7">
    <source>
        <dbReference type="ARBA" id="ARBA00023242"/>
    </source>
</evidence>
<dbReference type="PANTHER" id="PTHR13339">
    <property type="entry name" value="COP9 SIGNALOSOME COMPLEX SUBUNIT 8"/>
    <property type="match status" value="1"/>
</dbReference>
<dbReference type="GeneID" id="68109303"/>
<dbReference type="GO" id="GO:0005737">
    <property type="term" value="C:cytoplasm"/>
    <property type="evidence" value="ECO:0007669"/>
    <property type="project" value="UniProtKB-SubCell"/>
</dbReference>
<dbReference type="PROSITE" id="PS50250">
    <property type="entry name" value="PCI"/>
    <property type="match status" value="1"/>
</dbReference>
<protein>
    <recommendedName>
        <fullName evidence="4">COP9 signalosome complex subunit 8</fullName>
    </recommendedName>
</protein>
<accession>A0A6A5C0H1</accession>
<keyword evidence="6" id="KW-0736">Signalosome</keyword>
<dbReference type="OMA" id="MRIPDKL"/>
<dbReference type="AlphaFoldDB" id="A0A6A5C0H1"/>
<comment type="caution">
    <text evidence="9">The sequence shown here is derived from an EMBL/GenBank/DDBJ whole genome shotgun (WGS) entry which is preliminary data.</text>
</comment>
<dbReference type="GO" id="GO:0000338">
    <property type="term" value="P:protein deneddylation"/>
    <property type="evidence" value="ECO:0007669"/>
    <property type="project" value="InterPro"/>
</dbReference>